<reference evidence="1 2" key="1">
    <citation type="submission" date="2017-04" db="EMBL/GenBank/DDBJ databases">
        <title>Genome Sequence of the Model Brown-Rot Fungus Postia placenta SB12.</title>
        <authorList>
            <consortium name="DOE Joint Genome Institute"/>
            <person name="Gaskell J."/>
            <person name="Kersten P."/>
            <person name="Larrondo L.F."/>
            <person name="Canessa P."/>
            <person name="Martinez D."/>
            <person name="Hibbett D."/>
            <person name="Schmoll M."/>
            <person name="Kubicek C.P."/>
            <person name="Martinez A.T."/>
            <person name="Yadav J."/>
            <person name="Master E."/>
            <person name="Magnuson J.K."/>
            <person name="James T."/>
            <person name="Yaver D."/>
            <person name="Berka R."/>
            <person name="Labutti K."/>
            <person name="Lipzen A."/>
            <person name="Aerts A."/>
            <person name="Barry K."/>
            <person name="Henrissat B."/>
            <person name="Blanchette R."/>
            <person name="Grigoriev I."/>
            <person name="Cullen D."/>
        </authorList>
    </citation>
    <scope>NUCLEOTIDE SEQUENCE [LARGE SCALE GENOMIC DNA]</scope>
    <source>
        <strain evidence="1 2">MAD-698-R-SB12</strain>
    </source>
</reference>
<gene>
    <name evidence="1" type="ORF">POSPLADRAFT_1044771</name>
</gene>
<sequence length="70" mass="7454">MNFDFASSSMTGSWLGAILGTQTETVPDLVETPARVSFLCPCIQVPACVKALLSMCTSRRGALQTKEKTG</sequence>
<dbReference type="RefSeq" id="XP_024342188.1">
    <property type="nucleotide sequence ID" value="XM_024478601.1"/>
</dbReference>
<evidence type="ECO:0000313" key="2">
    <source>
        <dbReference type="Proteomes" id="UP000194127"/>
    </source>
</evidence>
<name>A0A1X6N9Z9_9APHY</name>
<evidence type="ECO:0000313" key="1">
    <source>
        <dbReference type="EMBL" id="OSX65394.1"/>
    </source>
</evidence>
<keyword evidence="2" id="KW-1185">Reference proteome</keyword>
<dbReference type="EMBL" id="KZ110593">
    <property type="protein sequence ID" value="OSX65394.1"/>
    <property type="molecule type" value="Genomic_DNA"/>
</dbReference>
<dbReference type="Proteomes" id="UP000194127">
    <property type="component" value="Unassembled WGS sequence"/>
</dbReference>
<proteinExistence type="predicted"/>
<accession>A0A1X6N9Z9</accession>
<dbReference type="AlphaFoldDB" id="A0A1X6N9Z9"/>
<organism evidence="1 2">
    <name type="scientific">Postia placenta MAD-698-R-SB12</name>
    <dbReference type="NCBI Taxonomy" id="670580"/>
    <lineage>
        <taxon>Eukaryota</taxon>
        <taxon>Fungi</taxon>
        <taxon>Dikarya</taxon>
        <taxon>Basidiomycota</taxon>
        <taxon>Agaricomycotina</taxon>
        <taxon>Agaricomycetes</taxon>
        <taxon>Polyporales</taxon>
        <taxon>Adustoporiaceae</taxon>
        <taxon>Rhodonia</taxon>
    </lineage>
</organism>
<dbReference type="GeneID" id="36323551"/>
<protein>
    <submittedName>
        <fullName evidence="1">Uncharacterized protein</fullName>
    </submittedName>
</protein>